<dbReference type="PROSITE" id="PS51352">
    <property type="entry name" value="THIOREDOXIN_2"/>
    <property type="match status" value="1"/>
</dbReference>
<dbReference type="AlphaFoldDB" id="A0A286RDY9"/>
<protein>
    <recommendedName>
        <fullName evidence="2">Thioredoxin domain-containing protein</fullName>
    </recommendedName>
</protein>
<dbReference type="InterPro" id="IPR013766">
    <property type="entry name" value="Thioredoxin_domain"/>
</dbReference>
<reference evidence="3 4" key="1">
    <citation type="journal article" name="Front. Microbiol.">
        <title>Sugar Metabolism of the First Thermophilic Planctomycete Thermogutta terrifontis: Comparative Genomic and Transcriptomic Approaches.</title>
        <authorList>
            <person name="Elcheninov A.G."/>
            <person name="Menzel P."/>
            <person name="Gudbergsdottir S.R."/>
            <person name="Slesarev A.I."/>
            <person name="Kadnikov V.V."/>
            <person name="Krogh A."/>
            <person name="Bonch-Osmolovskaya E.A."/>
            <person name="Peng X."/>
            <person name="Kublanov I.V."/>
        </authorList>
    </citation>
    <scope>NUCLEOTIDE SEQUENCE [LARGE SCALE GENOMIC DNA]</scope>
    <source>
        <strain evidence="3 4">R1</strain>
    </source>
</reference>
<dbReference type="PANTHER" id="PTHR42852:SF13">
    <property type="entry name" value="PROTEIN DIPZ"/>
    <property type="match status" value="1"/>
</dbReference>
<dbReference type="Proteomes" id="UP000215086">
    <property type="component" value="Chromosome"/>
</dbReference>
<proteinExistence type="predicted"/>
<dbReference type="SUPFAM" id="SSF52833">
    <property type="entry name" value="Thioredoxin-like"/>
    <property type="match status" value="1"/>
</dbReference>
<feature type="region of interest" description="Disordered" evidence="1">
    <location>
        <begin position="200"/>
        <end position="220"/>
    </location>
</feature>
<keyword evidence="4" id="KW-1185">Reference proteome</keyword>
<dbReference type="PROSITE" id="PS51257">
    <property type="entry name" value="PROKAR_LIPOPROTEIN"/>
    <property type="match status" value="1"/>
</dbReference>
<evidence type="ECO:0000313" key="3">
    <source>
        <dbReference type="EMBL" id="ASV74176.1"/>
    </source>
</evidence>
<dbReference type="Gene3D" id="3.40.30.10">
    <property type="entry name" value="Glutaredoxin"/>
    <property type="match status" value="1"/>
</dbReference>
<evidence type="ECO:0000259" key="2">
    <source>
        <dbReference type="PROSITE" id="PS51352"/>
    </source>
</evidence>
<dbReference type="InterPro" id="IPR036249">
    <property type="entry name" value="Thioredoxin-like_sf"/>
</dbReference>
<dbReference type="InterPro" id="IPR050553">
    <property type="entry name" value="Thioredoxin_ResA/DsbE_sf"/>
</dbReference>
<sequence>MSLSRRILPILMPVVVLAFVGCQASRNENPAKGEAQQSSAEVKQTAVKLPDLVVEVGDEKDLDAILKENKGKVVLVDFWGTWCMPCMELLPHTLELAEKYGSQGLVVVTVAIEDINDPRKVDEVRGVLIKHGATGQVRALVSRYGIGEEAFTKFNIASGALPHLKLFGRDGTLAVTFGLEAEKPDPERIEAEVQRLLKETAVSQSQSTDGPELVIPEANS</sequence>
<gene>
    <name evidence="3" type="ORF">THTE_1574</name>
</gene>
<name>A0A286RDY9_9BACT</name>
<organism evidence="3 4">
    <name type="scientific">Thermogutta terrifontis</name>
    <dbReference type="NCBI Taxonomy" id="1331910"/>
    <lineage>
        <taxon>Bacteria</taxon>
        <taxon>Pseudomonadati</taxon>
        <taxon>Planctomycetota</taxon>
        <taxon>Planctomycetia</taxon>
        <taxon>Pirellulales</taxon>
        <taxon>Thermoguttaceae</taxon>
        <taxon>Thermogutta</taxon>
    </lineage>
</organism>
<dbReference type="CDD" id="cd02966">
    <property type="entry name" value="TlpA_like_family"/>
    <property type="match status" value="1"/>
</dbReference>
<dbReference type="EMBL" id="CP018477">
    <property type="protein sequence ID" value="ASV74176.1"/>
    <property type="molecule type" value="Genomic_DNA"/>
</dbReference>
<dbReference type="PANTHER" id="PTHR42852">
    <property type="entry name" value="THIOL:DISULFIDE INTERCHANGE PROTEIN DSBE"/>
    <property type="match status" value="1"/>
</dbReference>
<dbReference type="Pfam" id="PF00085">
    <property type="entry name" value="Thioredoxin"/>
    <property type="match status" value="1"/>
</dbReference>
<evidence type="ECO:0000313" key="4">
    <source>
        <dbReference type="Proteomes" id="UP000215086"/>
    </source>
</evidence>
<dbReference type="RefSeq" id="WP_168175794.1">
    <property type="nucleotide sequence ID" value="NZ_CP018477.1"/>
</dbReference>
<evidence type="ECO:0000256" key="1">
    <source>
        <dbReference type="SAM" id="MobiDB-lite"/>
    </source>
</evidence>
<feature type="domain" description="Thioredoxin" evidence="2">
    <location>
        <begin position="43"/>
        <end position="198"/>
    </location>
</feature>
<dbReference type="KEGG" id="ttf:THTE_1574"/>
<accession>A0A286RDY9</accession>